<dbReference type="Proteomes" id="UP001499843">
    <property type="component" value="Unassembled WGS sequence"/>
</dbReference>
<keyword evidence="1 3" id="KW-0378">Hydrolase</keyword>
<protein>
    <submittedName>
        <fullName evidence="3">Cysteine hydrolase</fullName>
    </submittedName>
</protein>
<dbReference type="Gene3D" id="3.40.50.850">
    <property type="entry name" value="Isochorismatase-like"/>
    <property type="match status" value="1"/>
</dbReference>
<name>A0ABN3D355_9ACTN</name>
<dbReference type="PANTHER" id="PTHR43540">
    <property type="entry name" value="PEROXYUREIDOACRYLATE/UREIDOACRYLATE AMIDOHYDROLASE-RELATED"/>
    <property type="match status" value="1"/>
</dbReference>
<dbReference type="EMBL" id="BAAAQX010000065">
    <property type="protein sequence ID" value="GAA2216272.1"/>
    <property type="molecule type" value="Genomic_DNA"/>
</dbReference>
<organism evidence="3 4">
    <name type="scientific">Nonomuraea monospora</name>
    <dbReference type="NCBI Taxonomy" id="568818"/>
    <lineage>
        <taxon>Bacteria</taxon>
        <taxon>Bacillati</taxon>
        <taxon>Actinomycetota</taxon>
        <taxon>Actinomycetes</taxon>
        <taxon>Streptosporangiales</taxon>
        <taxon>Streptosporangiaceae</taxon>
        <taxon>Nonomuraea</taxon>
    </lineage>
</organism>
<dbReference type="RefSeq" id="WP_344495728.1">
    <property type="nucleotide sequence ID" value="NZ_BAAAQX010000065.1"/>
</dbReference>
<comment type="caution">
    <text evidence="3">The sequence shown here is derived from an EMBL/GenBank/DDBJ whole genome shotgun (WGS) entry which is preliminary data.</text>
</comment>
<dbReference type="Pfam" id="PF00857">
    <property type="entry name" value="Isochorismatase"/>
    <property type="match status" value="1"/>
</dbReference>
<evidence type="ECO:0000313" key="3">
    <source>
        <dbReference type="EMBL" id="GAA2216272.1"/>
    </source>
</evidence>
<dbReference type="InterPro" id="IPR050272">
    <property type="entry name" value="Isochorismatase-like_hydrls"/>
</dbReference>
<keyword evidence="4" id="KW-1185">Reference proteome</keyword>
<evidence type="ECO:0000313" key="4">
    <source>
        <dbReference type="Proteomes" id="UP001499843"/>
    </source>
</evidence>
<gene>
    <name evidence="3" type="ORF">GCM10009850_117410</name>
</gene>
<dbReference type="SUPFAM" id="SSF52499">
    <property type="entry name" value="Isochorismatase-like hydrolases"/>
    <property type="match status" value="1"/>
</dbReference>
<dbReference type="InterPro" id="IPR000868">
    <property type="entry name" value="Isochorismatase-like_dom"/>
</dbReference>
<feature type="domain" description="Isochorismatase-like" evidence="2">
    <location>
        <begin position="16"/>
        <end position="199"/>
    </location>
</feature>
<proteinExistence type="predicted"/>
<dbReference type="InterPro" id="IPR036380">
    <property type="entry name" value="Isochorismatase-like_sf"/>
</dbReference>
<sequence length="222" mass="23464">MTDDVNTLPSLDPRSTALLNVHWQHDIVQRSGAFGASFADEIEDGDVIGHGTELLAFARSRGVMVAHARAAYRPGYPDLISNCALFERVAETQSLQEGSPGAEIISEFAPSAGEPILSHARTSAFLGTELDLLLRTRGVRNLIVTGVATNVTVEGSARDAVNLGYRTIIASDACAAADQQAHQATLATFRLLGWAATSSEIEAALELSPRSRDSAAPVAGRP</sequence>
<dbReference type="CDD" id="cd00431">
    <property type="entry name" value="cysteine_hydrolases"/>
    <property type="match status" value="1"/>
</dbReference>
<evidence type="ECO:0000256" key="1">
    <source>
        <dbReference type="ARBA" id="ARBA00022801"/>
    </source>
</evidence>
<evidence type="ECO:0000259" key="2">
    <source>
        <dbReference type="Pfam" id="PF00857"/>
    </source>
</evidence>
<dbReference type="GO" id="GO:0016787">
    <property type="term" value="F:hydrolase activity"/>
    <property type="evidence" value="ECO:0007669"/>
    <property type="project" value="UniProtKB-KW"/>
</dbReference>
<reference evidence="3 4" key="1">
    <citation type="journal article" date="2019" name="Int. J. Syst. Evol. Microbiol.">
        <title>The Global Catalogue of Microorganisms (GCM) 10K type strain sequencing project: providing services to taxonomists for standard genome sequencing and annotation.</title>
        <authorList>
            <consortium name="The Broad Institute Genomics Platform"/>
            <consortium name="The Broad Institute Genome Sequencing Center for Infectious Disease"/>
            <person name="Wu L."/>
            <person name="Ma J."/>
        </authorList>
    </citation>
    <scope>NUCLEOTIDE SEQUENCE [LARGE SCALE GENOMIC DNA]</scope>
    <source>
        <strain evidence="3 4">JCM 16114</strain>
    </source>
</reference>
<accession>A0ABN3D355</accession>